<dbReference type="EMBL" id="GALX01003996">
    <property type="protein sequence ID" value="JAB64470.1"/>
    <property type="molecule type" value="Transcribed_RNA"/>
</dbReference>
<feature type="domain" description="CN hydrolase" evidence="3">
    <location>
        <begin position="57"/>
        <end position="324"/>
    </location>
</feature>
<dbReference type="InterPro" id="IPR036526">
    <property type="entry name" value="C-N_Hydrolase_sf"/>
</dbReference>
<dbReference type="InterPro" id="IPR043957">
    <property type="entry name" value="Vanin_C"/>
</dbReference>
<name>V5G388_ANOGL</name>
<dbReference type="Pfam" id="PF00795">
    <property type="entry name" value="CN_hydrolase"/>
    <property type="match status" value="1"/>
</dbReference>
<gene>
    <name evidence="4" type="primary">VNNL3</name>
</gene>
<organism evidence="4">
    <name type="scientific">Anoplophora glabripennis</name>
    <name type="common">Asian longhorn beetle</name>
    <name type="synonym">Anoplophora nobilis</name>
    <dbReference type="NCBI Taxonomy" id="217634"/>
    <lineage>
        <taxon>Eukaryota</taxon>
        <taxon>Metazoa</taxon>
        <taxon>Ecdysozoa</taxon>
        <taxon>Arthropoda</taxon>
        <taxon>Hexapoda</taxon>
        <taxon>Insecta</taxon>
        <taxon>Pterygota</taxon>
        <taxon>Neoptera</taxon>
        <taxon>Endopterygota</taxon>
        <taxon>Coleoptera</taxon>
        <taxon>Polyphaga</taxon>
        <taxon>Cucujiformia</taxon>
        <taxon>Chrysomeloidea</taxon>
        <taxon>Cerambycidae</taxon>
        <taxon>Lamiinae</taxon>
        <taxon>Lamiini</taxon>
        <taxon>Anoplophora</taxon>
    </lineage>
</organism>
<evidence type="ECO:0000256" key="2">
    <source>
        <dbReference type="ARBA" id="ARBA00022801"/>
    </source>
</evidence>
<dbReference type="PANTHER" id="PTHR10609">
    <property type="entry name" value="BIOTINIDASE-RELATED"/>
    <property type="match status" value="1"/>
</dbReference>
<reference evidence="4" key="1">
    <citation type="submission" date="2013-07" db="EMBL/GenBank/DDBJ databases">
        <title>Midgut Transcriptome Profiling of Anoplphora glabripennis, a Lignocellulose Degrading, Wood-Boring Cerambycid.</title>
        <authorList>
            <person name="Scully E.D."/>
            <person name="Hoover K."/>
            <person name="Carlson J.E."/>
            <person name="Tien M."/>
            <person name="Geib S.M."/>
        </authorList>
    </citation>
    <scope>NUCLEOTIDE SEQUENCE</scope>
</reference>
<dbReference type="SUPFAM" id="SSF56317">
    <property type="entry name" value="Carbon-nitrogen hydrolase"/>
    <property type="match status" value="1"/>
</dbReference>
<sequence length="566" mass="62350">AFESVPQGSVSGPSPTLHHIHSYFKNSTTMRGAFLVLFTVLLRDVLAANDTLTDFLYTVAVVEYKPLRDTTLSEEDSVDLNAQEYIALLSTTQEDLELVLFPESTLGGSTAAATEVPLPFTEVICNSTDTTYKNYLKRFSCAAIDYNTTVVVNIIERENCTSNNATGFCPSSGIIYYNSDVAFNSSGGVIGRYHKWNLFGEYGKSPPAEVELVSITTKNNNTFGMFTCFDILFAQPPLNLTRDLGLKNILFPTMWFSELPFLTALQTQQMWAQENDVNFLSAGANNPQIGSGGTGIYVGKDGPLVQELIGGTGGSSIIVRSVPRPEVENNPYRNVTPIEEDTDSIALDMDSLYLITDPSIGEYTSLVLDTNRTTVVEEVCNGDNIRLCCEFNITISVNETVANTSGNQYTYHLTAFDGIRSYSGVRDGGIESCGVLACLNDSITSCGHRFSNYSEIVWPITFESITITADFTTDENRIQFPNSLLASIRPVSPQYTEWSREVYDNVTRRSISLTRAQNRLLTFGIFGRDFSRDGELNPPGGKSVRLEHFTTAFLVCTGGIFIANFF</sequence>
<dbReference type="PANTHER" id="PTHR10609:SF14">
    <property type="entry name" value="BIOTINIDASE"/>
    <property type="match status" value="1"/>
</dbReference>
<dbReference type="GO" id="GO:0016787">
    <property type="term" value="F:hydrolase activity"/>
    <property type="evidence" value="ECO:0007669"/>
    <property type="project" value="UniProtKB-KW"/>
</dbReference>
<proteinExistence type="inferred from homology"/>
<dbReference type="InterPro" id="IPR003010">
    <property type="entry name" value="C-N_Hydrolase"/>
</dbReference>
<dbReference type="InterPro" id="IPR040154">
    <property type="entry name" value="Biotinidase/VNN"/>
</dbReference>
<dbReference type="Pfam" id="PF19018">
    <property type="entry name" value="Vanin_C"/>
    <property type="match status" value="1"/>
</dbReference>
<accession>V5G388</accession>
<evidence type="ECO:0000313" key="4">
    <source>
        <dbReference type="EMBL" id="JAB64470.1"/>
    </source>
</evidence>
<dbReference type="Gene3D" id="3.60.110.10">
    <property type="entry name" value="Carbon-nitrogen hydrolase"/>
    <property type="match status" value="1"/>
</dbReference>
<feature type="non-terminal residue" evidence="4">
    <location>
        <position position="1"/>
    </location>
</feature>
<keyword evidence="2" id="KW-0378">Hydrolase</keyword>
<protein>
    <submittedName>
        <fullName evidence="4">Vanin-like protein 3</fullName>
    </submittedName>
</protein>
<evidence type="ECO:0000259" key="3">
    <source>
        <dbReference type="PROSITE" id="PS50263"/>
    </source>
</evidence>
<comment type="similarity">
    <text evidence="1">Belongs to the carbon-nitrogen hydrolase superfamily. BTD/VNN family.</text>
</comment>
<dbReference type="AlphaFoldDB" id="V5G388"/>
<dbReference type="PROSITE" id="PS50263">
    <property type="entry name" value="CN_HYDROLASE"/>
    <property type="match status" value="1"/>
</dbReference>
<evidence type="ECO:0000256" key="1">
    <source>
        <dbReference type="ARBA" id="ARBA00008225"/>
    </source>
</evidence>